<comment type="catalytic activity">
    <reaction evidence="8">
        <text>chorismate + L-glutamine = anthranilate + pyruvate + L-glutamate + H(+)</text>
        <dbReference type="Rhea" id="RHEA:21732"/>
        <dbReference type="ChEBI" id="CHEBI:15361"/>
        <dbReference type="ChEBI" id="CHEBI:15378"/>
        <dbReference type="ChEBI" id="CHEBI:16567"/>
        <dbReference type="ChEBI" id="CHEBI:29748"/>
        <dbReference type="ChEBI" id="CHEBI:29985"/>
        <dbReference type="ChEBI" id="CHEBI:58359"/>
        <dbReference type="EC" id="4.1.3.27"/>
    </reaction>
</comment>
<dbReference type="InterPro" id="IPR006221">
    <property type="entry name" value="TrpG/PapA_dom"/>
</dbReference>
<keyword evidence="5" id="KW-0315">Glutamine amidotransferase</keyword>
<proteinExistence type="predicted"/>
<accession>A0A7U3WBV5</accession>
<keyword evidence="4" id="KW-0822">Tryptophan biosynthesis</keyword>
<evidence type="ECO:0000256" key="1">
    <source>
        <dbReference type="ARBA" id="ARBA00004873"/>
    </source>
</evidence>
<dbReference type="OrthoDB" id="3321at2157"/>
<dbReference type="GO" id="GO:0004049">
    <property type="term" value="F:anthranilate synthase activity"/>
    <property type="evidence" value="ECO:0007669"/>
    <property type="project" value="UniProtKB-EC"/>
</dbReference>
<dbReference type="InterPro" id="IPR050472">
    <property type="entry name" value="Anth_synth/Amidotransfase"/>
</dbReference>
<dbReference type="Proteomes" id="UP000595001">
    <property type="component" value="Chromosome"/>
</dbReference>
<keyword evidence="6" id="KW-0057">Aromatic amino acid biosynthesis</keyword>
<dbReference type="FunFam" id="3.40.50.880:FF:000003">
    <property type="entry name" value="Anthranilate synthase component II"/>
    <property type="match status" value="1"/>
</dbReference>
<evidence type="ECO:0000256" key="5">
    <source>
        <dbReference type="ARBA" id="ARBA00022962"/>
    </source>
</evidence>
<dbReference type="AlphaFoldDB" id="A0A7U3WBV5"/>
<dbReference type="PANTHER" id="PTHR43418">
    <property type="entry name" value="MULTIFUNCTIONAL TRYPTOPHAN BIOSYNTHESIS PROTEIN-RELATED"/>
    <property type="match status" value="1"/>
</dbReference>
<dbReference type="EC" id="4.1.3.27" evidence="2"/>
<evidence type="ECO:0000256" key="8">
    <source>
        <dbReference type="ARBA" id="ARBA00047683"/>
    </source>
</evidence>
<dbReference type="PRINTS" id="PR00097">
    <property type="entry name" value="ANTSNTHASEII"/>
</dbReference>
<feature type="domain" description="Glutamine amidotransferase" evidence="10">
    <location>
        <begin position="4"/>
        <end position="197"/>
    </location>
</feature>
<keyword evidence="12" id="KW-1185">Reference proteome</keyword>
<keyword evidence="3" id="KW-0028">Amino-acid biosynthesis</keyword>
<dbReference type="NCBIfam" id="TIGR00566">
    <property type="entry name" value="trpG_papA"/>
    <property type="match status" value="1"/>
</dbReference>
<dbReference type="KEGG" id="hlt:I7X12_11755"/>
<dbReference type="InterPro" id="IPR029062">
    <property type="entry name" value="Class_I_gatase-like"/>
</dbReference>
<dbReference type="InterPro" id="IPR017926">
    <property type="entry name" value="GATASE"/>
</dbReference>
<dbReference type="GO" id="GO:0005829">
    <property type="term" value="C:cytosol"/>
    <property type="evidence" value="ECO:0007669"/>
    <property type="project" value="TreeGrafter"/>
</dbReference>
<gene>
    <name evidence="11" type="ORF">I7X12_11755</name>
</gene>
<evidence type="ECO:0000256" key="9">
    <source>
        <dbReference type="ARBA" id="ARBA00073307"/>
    </source>
</evidence>
<dbReference type="PROSITE" id="PS51273">
    <property type="entry name" value="GATASE_TYPE_1"/>
    <property type="match status" value="1"/>
</dbReference>
<dbReference type="PANTHER" id="PTHR43418:SF4">
    <property type="entry name" value="MULTIFUNCTIONAL TRYPTOPHAN BIOSYNTHESIS PROTEIN"/>
    <property type="match status" value="1"/>
</dbReference>
<dbReference type="SUPFAM" id="SSF52317">
    <property type="entry name" value="Class I glutamine amidotransferase-like"/>
    <property type="match status" value="1"/>
</dbReference>
<evidence type="ECO:0000256" key="7">
    <source>
        <dbReference type="ARBA" id="ARBA00023239"/>
    </source>
</evidence>
<evidence type="ECO:0000256" key="3">
    <source>
        <dbReference type="ARBA" id="ARBA00022605"/>
    </source>
</evidence>
<evidence type="ECO:0000256" key="2">
    <source>
        <dbReference type="ARBA" id="ARBA00012266"/>
    </source>
</evidence>
<keyword evidence="7" id="KW-0456">Lyase</keyword>
<dbReference type="CDD" id="cd01743">
    <property type="entry name" value="GATase1_Anthranilate_Synthase"/>
    <property type="match status" value="1"/>
</dbReference>
<comment type="pathway">
    <text evidence="1">Amino-acid biosynthesis; L-tryptophan biosynthesis; L-tryptophan from chorismate: step 1/5.</text>
</comment>
<evidence type="ECO:0000256" key="6">
    <source>
        <dbReference type="ARBA" id="ARBA00023141"/>
    </source>
</evidence>
<dbReference type="Gene3D" id="3.40.50.880">
    <property type="match status" value="1"/>
</dbReference>
<dbReference type="GO" id="GO:0000162">
    <property type="term" value="P:L-tryptophan biosynthetic process"/>
    <property type="evidence" value="ECO:0007669"/>
    <property type="project" value="UniProtKB-KW"/>
</dbReference>
<organism evidence="11 12">
    <name type="scientific">Halosimplex litoreum</name>
    <dbReference type="NCBI Taxonomy" id="1198301"/>
    <lineage>
        <taxon>Archaea</taxon>
        <taxon>Methanobacteriati</taxon>
        <taxon>Methanobacteriota</taxon>
        <taxon>Stenosarchaea group</taxon>
        <taxon>Halobacteria</taxon>
        <taxon>Halobacteriales</taxon>
        <taxon>Haloarculaceae</taxon>
        <taxon>Halosimplex</taxon>
    </lineage>
</organism>
<evidence type="ECO:0000313" key="12">
    <source>
        <dbReference type="Proteomes" id="UP000595001"/>
    </source>
</evidence>
<name>A0A7U3WBV5_9EURY</name>
<dbReference type="PRINTS" id="PR00096">
    <property type="entry name" value="GATASE"/>
</dbReference>
<sequence length="205" mass="22314">MTVLVVDNYDSFAYNLVQYVGEVVTTTDWLPEVADGEVVVRRNDAVDIPGIREIDPDAIVVSPGPGTPQEAGVSMPVFRELSYPTLGVCLGHQALCAVAGAPVGHAEAVVHGKPSTIDHDGRGVFRALPDRFEVGRYHSLAVERADLPDVLEESAHTAEEDDVVMGVRHRERPHVGVQFHPESILTEHGKRMVETFCRMALEGSL</sequence>
<reference evidence="11 12" key="1">
    <citation type="submission" date="2020-12" db="EMBL/GenBank/DDBJ databases">
        <title>Halosimplex halophilum sp. nov. and Halosimplex salinum sp. nov., two new members of the genus Halosimplex.</title>
        <authorList>
            <person name="Cui H.L."/>
        </authorList>
    </citation>
    <scope>NUCLEOTIDE SEQUENCE [LARGE SCALE GENOMIC DNA]</scope>
    <source>
        <strain evidence="11 12">YGH94</strain>
    </source>
</reference>
<evidence type="ECO:0000313" key="11">
    <source>
        <dbReference type="EMBL" id="QPV65100.1"/>
    </source>
</evidence>
<evidence type="ECO:0000259" key="10">
    <source>
        <dbReference type="Pfam" id="PF00117"/>
    </source>
</evidence>
<dbReference type="EMBL" id="CP065856">
    <property type="protein sequence ID" value="QPV65100.1"/>
    <property type="molecule type" value="Genomic_DNA"/>
</dbReference>
<protein>
    <recommendedName>
        <fullName evidence="9">Anthranilate synthase component II</fullName>
        <ecNumber evidence="2">4.1.3.27</ecNumber>
    </recommendedName>
</protein>
<dbReference type="Pfam" id="PF00117">
    <property type="entry name" value="GATase"/>
    <property type="match status" value="1"/>
</dbReference>
<evidence type="ECO:0000256" key="4">
    <source>
        <dbReference type="ARBA" id="ARBA00022822"/>
    </source>
</evidence>